<evidence type="ECO:0000256" key="4">
    <source>
        <dbReference type="ARBA" id="ARBA00022827"/>
    </source>
</evidence>
<dbReference type="PANTHER" id="PTHR43884">
    <property type="entry name" value="ACYL-COA DEHYDROGENASE"/>
    <property type="match status" value="1"/>
</dbReference>
<evidence type="ECO:0000256" key="5">
    <source>
        <dbReference type="ARBA" id="ARBA00023002"/>
    </source>
</evidence>
<organism evidence="8 9">
    <name type="scientific">Bordetella flabilis</name>
    <dbReference type="NCBI Taxonomy" id="463014"/>
    <lineage>
        <taxon>Bacteria</taxon>
        <taxon>Pseudomonadati</taxon>
        <taxon>Pseudomonadota</taxon>
        <taxon>Betaproteobacteria</taxon>
        <taxon>Burkholderiales</taxon>
        <taxon>Alcaligenaceae</taxon>
        <taxon>Bordetella</taxon>
    </lineage>
</organism>
<reference evidence="8 9" key="1">
    <citation type="submission" date="2016-06" db="EMBL/GenBank/DDBJ databases">
        <title>Complete genome sequences of Bordetella bronchialis and Bordetella flabilis.</title>
        <authorList>
            <person name="LiPuma J.J."/>
            <person name="Spilker T."/>
        </authorList>
    </citation>
    <scope>NUCLEOTIDE SEQUENCE [LARGE SCALE GENOMIC DNA]</scope>
    <source>
        <strain evidence="8 9">AU10664</strain>
    </source>
</reference>
<dbReference type="EMBL" id="CP016172">
    <property type="protein sequence ID" value="ANN77883.1"/>
    <property type="molecule type" value="Genomic_DNA"/>
</dbReference>
<dbReference type="PANTHER" id="PTHR43884:SF20">
    <property type="entry name" value="ACYL-COA DEHYDROGENASE FADE28"/>
    <property type="match status" value="1"/>
</dbReference>
<evidence type="ECO:0008006" key="10">
    <source>
        <dbReference type="Google" id="ProtNLM"/>
    </source>
</evidence>
<gene>
    <name evidence="8" type="ORF">BAU07_12960</name>
</gene>
<feature type="domain" description="Acyl-CoA dehydrogenase/oxidase C-terminal" evidence="6">
    <location>
        <begin position="216"/>
        <end position="332"/>
    </location>
</feature>
<proteinExistence type="inferred from homology"/>
<keyword evidence="3" id="KW-0285">Flavoprotein</keyword>
<evidence type="ECO:0000256" key="3">
    <source>
        <dbReference type="ARBA" id="ARBA00022630"/>
    </source>
</evidence>
<dbReference type="InterPro" id="IPR009100">
    <property type="entry name" value="AcylCoA_DH/oxidase_NM_dom_sf"/>
</dbReference>
<dbReference type="RefSeq" id="WP_066658280.1">
    <property type="nucleotide sequence ID" value="NZ_CBCSCL010000001.1"/>
</dbReference>
<dbReference type="InterPro" id="IPR036250">
    <property type="entry name" value="AcylCo_DH-like_C"/>
</dbReference>
<dbReference type="InterPro" id="IPR009075">
    <property type="entry name" value="AcylCo_DH/oxidase_C"/>
</dbReference>
<evidence type="ECO:0000256" key="2">
    <source>
        <dbReference type="ARBA" id="ARBA00009347"/>
    </source>
</evidence>
<protein>
    <recommendedName>
        <fullName evidence="10">Acyl-CoA dehydrogenase</fullName>
    </recommendedName>
</protein>
<dbReference type="AlphaFoldDB" id="A0A193GE38"/>
<evidence type="ECO:0000259" key="6">
    <source>
        <dbReference type="Pfam" id="PF00441"/>
    </source>
</evidence>
<dbReference type="InterPro" id="IPR037069">
    <property type="entry name" value="AcylCoA_DH/ox_N_sf"/>
</dbReference>
<dbReference type="SUPFAM" id="SSF47203">
    <property type="entry name" value="Acyl-CoA dehydrogenase C-terminal domain-like"/>
    <property type="match status" value="1"/>
</dbReference>
<dbReference type="Proteomes" id="UP000091926">
    <property type="component" value="Chromosome"/>
</dbReference>
<keyword evidence="4" id="KW-0274">FAD</keyword>
<dbReference type="GO" id="GO:0003995">
    <property type="term" value="F:acyl-CoA dehydrogenase activity"/>
    <property type="evidence" value="ECO:0007669"/>
    <property type="project" value="TreeGrafter"/>
</dbReference>
<evidence type="ECO:0000259" key="7">
    <source>
        <dbReference type="Pfam" id="PF02771"/>
    </source>
</evidence>
<dbReference type="Gene3D" id="1.20.140.10">
    <property type="entry name" value="Butyryl-CoA Dehydrogenase, subunit A, domain 3"/>
    <property type="match status" value="1"/>
</dbReference>
<comment type="similarity">
    <text evidence="2">Belongs to the acyl-CoA dehydrogenase family.</text>
</comment>
<dbReference type="OrthoDB" id="9769473at2"/>
<dbReference type="GO" id="GO:0050660">
    <property type="term" value="F:flavin adenine dinucleotide binding"/>
    <property type="evidence" value="ECO:0007669"/>
    <property type="project" value="InterPro"/>
</dbReference>
<dbReference type="Gene3D" id="1.10.540.10">
    <property type="entry name" value="Acyl-CoA dehydrogenase/oxidase, N-terminal domain"/>
    <property type="match status" value="1"/>
</dbReference>
<evidence type="ECO:0000256" key="1">
    <source>
        <dbReference type="ARBA" id="ARBA00001974"/>
    </source>
</evidence>
<dbReference type="KEGG" id="bfz:BAU07_12960"/>
<dbReference type="Pfam" id="PF00441">
    <property type="entry name" value="Acyl-CoA_dh_1"/>
    <property type="match status" value="1"/>
</dbReference>
<keyword evidence="5" id="KW-0560">Oxidoreductase</keyword>
<dbReference type="InterPro" id="IPR013786">
    <property type="entry name" value="AcylCoA_DH/ox_N"/>
</dbReference>
<sequence>MEYAAQLRMIGESAAHFAASQGGPAAARAVHEGGRAWDMQAWKGIADLGWFGIAVQEERGGLGLFAPAAVVVAEEAGRALLMPPVAMGMASAAVLAHGDDASASALQAVLAGDALVALAPVTAVEGSGHAAALVPDAAAATHWLLGTGTGTSFEARLVPKGASGTHYETRLAVDGSGLADIRIGASAWRDAAVVLQGNRGLRAWRQGRHLLWLLDAAYLGGLADEALRLALEYMRLRRQFGVPIGSFQALQHRAAMCHVDSKASRALVREAARAWGGLRQGWAAAAAQHRAAACALRVTKEVIQFHGAIGFADEHDAGLYLKRAMTVGARHGREVHQELIAVVA</sequence>
<dbReference type="STRING" id="463014.BAU07_12960"/>
<feature type="domain" description="Acyl-CoA dehydrogenase/oxidase N-terminal" evidence="7">
    <location>
        <begin position="7"/>
        <end position="101"/>
    </location>
</feature>
<evidence type="ECO:0000313" key="8">
    <source>
        <dbReference type="EMBL" id="ANN77883.1"/>
    </source>
</evidence>
<evidence type="ECO:0000313" key="9">
    <source>
        <dbReference type="Proteomes" id="UP000091926"/>
    </source>
</evidence>
<keyword evidence="9" id="KW-1185">Reference proteome</keyword>
<comment type="cofactor">
    <cofactor evidence="1">
        <name>FAD</name>
        <dbReference type="ChEBI" id="CHEBI:57692"/>
    </cofactor>
</comment>
<accession>A0A193GE38</accession>
<dbReference type="SUPFAM" id="SSF56645">
    <property type="entry name" value="Acyl-CoA dehydrogenase NM domain-like"/>
    <property type="match status" value="1"/>
</dbReference>
<dbReference type="Pfam" id="PF02771">
    <property type="entry name" value="Acyl-CoA_dh_N"/>
    <property type="match status" value="1"/>
</dbReference>
<name>A0A193GE38_9BORD</name>